<evidence type="ECO:0000256" key="7">
    <source>
        <dbReference type="ARBA" id="ARBA00022679"/>
    </source>
</evidence>
<keyword evidence="9 16" id="KW-0418">Kinase</keyword>
<feature type="non-terminal residue" evidence="16">
    <location>
        <position position="772"/>
    </location>
</feature>
<evidence type="ECO:0000313" key="17">
    <source>
        <dbReference type="Proteomes" id="UP001059041"/>
    </source>
</evidence>
<dbReference type="InterPro" id="IPR011009">
    <property type="entry name" value="Kinase-like_dom_sf"/>
</dbReference>
<dbReference type="Pfam" id="PF00069">
    <property type="entry name" value="Pkinase"/>
    <property type="match status" value="1"/>
</dbReference>
<feature type="region of interest" description="Disordered" evidence="13">
    <location>
        <begin position="287"/>
        <end position="318"/>
    </location>
</feature>
<comment type="subcellular location">
    <subcellularLocation>
        <location evidence="2">Cytoplasm</location>
    </subcellularLocation>
    <subcellularLocation>
        <location evidence="1">Nucleus</location>
    </subcellularLocation>
</comment>
<dbReference type="AlphaFoldDB" id="A0A9W7TJ95"/>
<dbReference type="GO" id="GO:0005524">
    <property type="term" value="F:ATP binding"/>
    <property type="evidence" value="ECO:0007669"/>
    <property type="project" value="UniProtKB-KW"/>
</dbReference>
<organism evidence="16 17">
    <name type="scientific">Triplophysa rosa</name>
    <name type="common">Cave loach</name>
    <dbReference type="NCBI Taxonomy" id="992332"/>
    <lineage>
        <taxon>Eukaryota</taxon>
        <taxon>Metazoa</taxon>
        <taxon>Chordata</taxon>
        <taxon>Craniata</taxon>
        <taxon>Vertebrata</taxon>
        <taxon>Euteleostomi</taxon>
        <taxon>Actinopterygii</taxon>
        <taxon>Neopterygii</taxon>
        <taxon>Teleostei</taxon>
        <taxon>Ostariophysi</taxon>
        <taxon>Cypriniformes</taxon>
        <taxon>Nemacheilidae</taxon>
        <taxon>Triplophysa</taxon>
    </lineage>
</organism>
<dbReference type="PROSITE" id="PS50011">
    <property type="entry name" value="PROTEIN_KINASE_DOM"/>
    <property type="match status" value="1"/>
</dbReference>
<dbReference type="PROSITE" id="PS50053">
    <property type="entry name" value="UBIQUITIN_2"/>
    <property type="match status" value="1"/>
</dbReference>
<sequence>SRPPSMQSQMCGPWELKERLGTGGFGNVTLWQNKDTSDQIAIKQCRQELSAKNKGRWSLEIQIMKRLNHMNVVAARDVPEELQKLATNDLPLLAMEYCQGGDLRKYLNLLENCCGMRETAVLTLIQDISSALTYLHGMRIIHRDLKPENIVLQQGEKRLVHKIIDLGYAKELDQSSLCTSFVGTLQYLAPELLEQQKYTGAVDYWSFGTLVFECITGFRPFLPTWQPVQWHSKVSKKHERDIVVYEDLMGEVRYSEHLPHPHNLNKLLAGELERWLQLMLRWSPKERGKDLKQQSRESQDAPKEPEEDSKETSDTGRDPPKGTCFCFDELRSILNLKLVHVLNMTTSEIFTYTVQPDDDVASLQERIAQDTRILPANQELLLEAGLALEPHNNIMQCAIDYSMLDMRRAEEPLVFLFDRSCSSYEPQFSPRVLPENIRFIQNDSKRTLAYGSQRRTLGQAWHTIRSLREDWQRLQQGQKVAIMSLLRHNGTLSKQKNEMVSMHQRLKATLEFFSTSLHIDIDKYQEQRASGIASEKLLSVWREMEQTALNCGQTEDVNKLEEEMMSLQTDIVEIQRQPWRNGEALETLEVKAMDSFRKLREKPREQRCVGDCQEVIKLVVQAIQFYEKKLRDFYTHLSKTMVCRQKVLELLPCVEGMVSAMAESENQLLHLQEKRQKELWNLLKVACSKVRSPVSGSPDGGRTPPGPLSNRPPHPSSLFSLPQTDESHLAIEESKSFENRLQSLVQETIQETETSMQMLRQWSWLNGGQDLS</sequence>
<dbReference type="SMART" id="SM00220">
    <property type="entry name" value="S_TKc"/>
    <property type="match status" value="1"/>
</dbReference>
<keyword evidence="4" id="KW-0963">Cytoplasm</keyword>
<dbReference type="EC" id="2.7.11.10" evidence="3"/>
<proteinExistence type="predicted"/>
<comment type="catalytic activity">
    <reaction evidence="12">
        <text>L-seryl-[I-kappa-B protein] + ATP = O-phospho-L-seryl-[I-kappa-B protein] + ADP + H(+)</text>
        <dbReference type="Rhea" id="RHEA:19073"/>
        <dbReference type="Rhea" id="RHEA-COMP:13698"/>
        <dbReference type="Rhea" id="RHEA-COMP:13699"/>
        <dbReference type="ChEBI" id="CHEBI:15378"/>
        <dbReference type="ChEBI" id="CHEBI:29999"/>
        <dbReference type="ChEBI" id="CHEBI:30616"/>
        <dbReference type="ChEBI" id="CHEBI:83421"/>
        <dbReference type="ChEBI" id="CHEBI:456216"/>
        <dbReference type="EC" id="2.7.11.10"/>
    </reaction>
</comment>
<name>A0A9W7TJ95_TRIRA</name>
<evidence type="ECO:0000256" key="3">
    <source>
        <dbReference type="ARBA" id="ARBA00012442"/>
    </source>
</evidence>
<dbReference type="Gene3D" id="3.10.20.90">
    <property type="entry name" value="Phosphatidylinositol 3-kinase Catalytic Subunit, Chain A, domain 1"/>
    <property type="match status" value="1"/>
</dbReference>
<dbReference type="FunFam" id="1.20.1270.250:FF:000002">
    <property type="entry name" value="Putative inhibitor of nuclear factor kappa-B kinase subunit beta"/>
    <property type="match status" value="1"/>
</dbReference>
<gene>
    <name evidence="16" type="ORF">IRJ41_025174</name>
</gene>
<dbReference type="GO" id="GO:0008385">
    <property type="term" value="C:IkappaB kinase complex"/>
    <property type="evidence" value="ECO:0007669"/>
    <property type="project" value="TreeGrafter"/>
</dbReference>
<keyword evidence="17" id="KW-1185">Reference proteome</keyword>
<protein>
    <recommendedName>
        <fullName evidence="3">IkappaB kinase</fullName>
        <ecNumber evidence="3">2.7.11.10</ecNumber>
    </recommendedName>
</protein>
<dbReference type="EMBL" id="JAFHDT010000017">
    <property type="protein sequence ID" value="KAI7798327.1"/>
    <property type="molecule type" value="Genomic_DNA"/>
</dbReference>
<dbReference type="FunFam" id="1.10.510.10:FF:000147">
    <property type="entry name" value="Inhibitor of nuclear factor kappa-B kinase subunit beta"/>
    <property type="match status" value="1"/>
</dbReference>
<dbReference type="Gene3D" id="1.10.510.10">
    <property type="entry name" value="Transferase(Phosphotransferase) domain 1"/>
    <property type="match status" value="1"/>
</dbReference>
<dbReference type="InterPro" id="IPR051180">
    <property type="entry name" value="IKK"/>
</dbReference>
<evidence type="ECO:0000256" key="6">
    <source>
        <dbReference type="ARBA" id="ARBA00022553"/>
    </source>
</evidence>
<dbReference type="GO" id="GO:0033209">
    <property type="term" value="P:tumor necrosis factor-mediated signaling pathway"/>
    <property type="evidence" value="ECO:0007669"/>
    <property type="project" value="TreeGrafter"/>
</dbReference>
<dbReference type="PANTHER" id="PTHR22969">
    <property type="entry name" value="IKB KINASE"/>
    <property type="match status" value="1"/>
</dbReference>
<dbReference type="InterPro" id="IPR000719">
    <property type="entry name" value="Prot_kinase_dom"/>
</dbReference>
<evidence type="ECO:0000259" key="15">
    <source>
        <dbReference type="PROSITE" id="PS50053"/>
    </source>
</evidence>
<reference evidence="16" key="1">
    <citation type="submission" date="2021-02" db="EMBL/GenBank/DDBJ databases">
        <title>Comparative genomics reveals that relaxation of natural selection precedes convergent phenotypic evolution of cavefish.</title>
        <authorList>
            <person name="Peng Z."/>
        </authorList>
    </citation>
    <scope>NUCLEOTIDE SEQUENCE</scope>
    <source>
        <tissue evidence="16">Muscle</tissue>
    </source>
</reference>
<dbReference type="Proteomes" id="UP001059041">
    <property type="component" value="Linkage Group LG17"/>
</dbReference>
<feature type="region of interest" description="Disordered" evidence="13">
    <location>
        <begin position="691"/>
        <end position="721"/>
    </location>
</feature>
<dbReference type="GO" id="GO:0045944">
    <property type="term" value="P:positive regulation of transcription by RNA polymerase II"/>
    <property type="evidence" value="ECO:0007669"/>
    <property type="project" value="TreeGrafter"/>
</dbReference>
<dbReference type="Gene3D" id="1.20.1270.250">
    <property type="match status" value="1"/>
</dbReference>
<dbReference type="InterPro" id="IPR046375">
    <property type="entry name" value="IKBKB_SDD_sf"/>
</dbReference>
<dbReference type="Pfam" id="PF18397">
    <property type="entry name" value="IKBKB_SDD"/>
    <property type="match status" value="1"/>
</dbReference>
<accession>A0A9W7TJ95</accession>
<dbReference type="InterPro" id="IPR000626">
    <property type="entry name" value="Ubiquitin-like_dom"/>
</dbReference>
<evidence type="ECO:0000256" key="10">
    <source>
        <dbReference type="ARBA" id="ARBA00022840"/>
    </source>
</evidence>
<keyword evidence="6" id="KW-0597">Phosphoprotein</keyword>
<evidence type="ECO:0000259" key="14">
    <source>
        <dbReference type="PROSITE" id="PS50011"/>
    </source>
</evidence>
<keyword evidence="10" id="KW-0067">ATP-binding</keyword>
<feature type="compositionally biased region" description="Pro residues" evidence="13">
    <location>
        <begin position="704"/>
        <end position="715"/>
    </location>
</feature>
<dbReference type="GO" id="GO:0008384">
    <property type="term" value="F:IkappaB kinase activity"/>
    <property type="evidence" value="ECO:0007669"/>
    <property type="project" value="UniProtKB-EC"/>
</dbReference>
<evidence type="ECO:0000256" key="12">
    <source>
        <dbReference type="ARBA" id="ARBA00048789"/>
    </source>
</evidence>
<dbReference type="PROSITE" id="PS00108">
    <property type="entry name" value="PROTEIN_KINASE_ST"/>
    <property type="match status" value="1"/>
</dbReference>
<evidence type="ECO:0000313" key="16">
    <source>
        <dbReference type="EMBL" id="KAI7798327.1"/>
    </source>
</evidence>
<dbReference type="InterPro" id="IPR029071">
    <property type="entry name" value="Ubiquitin-like_domsf"/>
</dbReference>
<feature type="domain" description="Protein kinase" evidence="14">
    <location>
        <begin position="14"/>
        <end position="299"/>
    </location>
</feature>
<evidence type="ECO:0000256" key="11">
    <source>
        <dbReference type="ARBA" id="ARBA00023242"/>
    </source>
</evidence>
<dbReference type="SUPFAM" id="SSF54236">
    <property type="entry name" value="Ubiquitin-like"/>
    <property type="match status" value="1"/>
</dbReference>
<evidence type="ECO:0000256" key="8">
    <source>
        <dbReference type="ARBA" id="ARBA00022741"/>
    </source>
</evidence>
<evidence type="ECO:0000256" key="13">
    <source>
        <dbReference type="SAM" id="MobiDB-lite"/>
    </source>
</evidence>
<keyword evidence="11" id="KW-0539">Nucleus</keyword>
<comment type="caution">
    <text evidence="16">The sequence shown here is derived from an EMBL/GenBank/DDBJ whole genome shotgun (WGS) entry which is preliminary data.</text>
</comment>
<feature type="domain" description="Ubiquitin-like" evidence="15">
    <location>
        <begin position="334"/>
        <end position="400"/>
    </location>
</feature>
<dbReference type="InterPro" id="IPR041185">
    <property type="entry name" value="IKBKB_SDD"/>
</dbReference>
<dbReference type="GO" id="GO:0005634">
    <property type="term" value="C:nucleus"/>
    <property type="evidence" value="ECO:0007669"/>
    <property type="project" value="UniProtKB-SubCell"/>
</dbReference>
<evidence type="ECO:0000256" key="9">
    <source>
        <dbReference type="ARBA" id="ARBA00022777"/>
    </source>
</evidence>
<keyword evidence="8" id="KW-0547">Nucleotide-binding</keyword>
<dbReference type="SUPFAM" id="SSF56112">
    <property type="entry name" value="Protein kinase-like (PK-like)"/>
    <property type="match status" value="1"/>
</dbReference>
<dbReference type="PANTHER" id="PTHR22969:SF7">
    <property type="entry name" value="INHIBITOR OF NUCLEAR FACTOR KAPPA-B KINASE SUBUNIT BETA"/>
    <property type="match status" value="1"/>
</dbReference>
<keyword evidence="5" id="KW-0723">Serine/threonine-protein kinase</keyword>
<evidence type="ECO:0000256" key="5">
    <source>
        <dbReference type="ARBA" id="ARBA00022527"/>
    </source>
</evidence>
<keyword evidence="7" id="KW-0808">Transferase</keyword>
<evidence type="ECO:0000256" key="4">
    <source>
        <dbReference type="ARBA" id="ARBA00022490"/>
    </source>
</evidence>
<evidence type="ECO:0000256" key="2">
    <source>
        <dbReference type="ARBA" id="ARBA00004496"/>
    </source>
</evidence>
<evidence type="ECO:0000256" key="1">
    <source>
        <dbReference type="ARBA" id="ARBA00004123"/>
    </source>
</evidence>
<dbReference type="InterPro" id="IPR008271">
    <property type="entry name" value="Ser/Thr_kinase_AS"/>
</dbReference>